<dbReference type="InterPro" id="IPR011010">
    <property type="entry name" value="DNA_brk_join_enz"/>
</dbReference>
<protein>
    <submittedName>
        <fullName evidence="6">Tyrosine-type recombinase/integrase</fullName>
    </submittedName>
</protein>
<keyword evidence="3" id="KW-0238">DNA-binding</keyword>
<name>A0A7G6T662_9HYPH</name>
<keyword evidence="6" id="KW-0614">Plasmid</keyword>
<dbReference type="GO" id="GO:0003677">
    <property type="term" value="F:DNA binding"/>
    <property type="evidence" value="ECO:0007669"/>
    <property type="project" value="UniProtKB-KW"/>
</dbReference>
<dbReference type="InterPro" id="IPR013762">
    <property type="entry name" value="Integrase-like_cat_sf"/>
</dbReference>
<accession>A0A7G6T662</accession>
<reference evidence="7" key="1">
    <citation type="journal article" date="2020" name="Mol. Plant Microbe">
        <title>Rhizobial microsymbionts of the narrowly endemic Oxytropis species growing in Kamchatka are characterized by significant genetic diversity and possess a set of genes that are associated with T3SS and T6SS secretion systems and can affect the development of symbiosis.</title>
        <authorList>
            <person name="Safronova V."/>
            <person name="Guro P."/>
            <person name="Sazanova A."/>
            <person name="Kuznetsova I."/>
            <person name="Belimov A."/>
            <person name="Yakubov V."/>
            <person name="Chirak E."/>
            <person name="Afonin A."/>
            <person name="Gogolev Y."/>
            <person name="Andronov E."/>
            <person name="Tikhonovich I."/>
        </authorList>
    </citation>
    <scope>NUCLEOTIDE SEQUENCE [LARGE SCALE GENOMIC DNA]</scope>
    <source>
        <strain evidence="7">583</strain>
        <plasmid evidence="7">p_1</plasmid>
    </source>
</reference>
<dbReference type="GO" id="GO:0015074">
    <property type="term" value="P:DNA integration"/>
    <property type="evidence" value="ECO:0007669"/>
    <property type="project" value="UniProtKB-KW"/>
</dbReference>
<comment type="similarity">
    <text evidence="1">Belongs to the 'phage' integrase family.</text>
</comment>
<evidence type="ECO:0000259" key="5">
    <source>
        <dbReference type="PROSITE" id="PS51898"/>
    </source>
</evidence>
<dbReference type="InterPro" id="IPR050090">
    <property type="entry name" value="Tyrosine_recombinase_XerCD"/>
</dbReference>
<sequence>MSALQAALEEYLAARRALGHKLRLSGRLLQRFVVFAESSGATFITTEIALAWAMQPAEAQPAQWANRLAMVRRFARYCSAIDLRTVVPPPDLLPHRYRRSSSPYVYRDEEITRLIDAAKRLPSTVGLRPQTYATLFGLYAATGMRCNEPLRLDRGDTDLVDGVLTVRDTKFGKSRYVPLHPSTQHALKIYAASRDRSCPNPLSSSFFLSERGTRLTEWAVRWTFVKLSREVGLRGSKDSHGPRLHDLRHRLAVTTLLRWYRNGIDVERHLPELATYLGHAHVTDTYWYLTATPELLQQALLRAEQSQPESRP</sequence>
<evidence type="ECO:0000256" key="4">
    <source>
        <dbReference type="ARBA" id="ARBA00023172"/>
    </source>
</evidence>
<dbReference type="PANTHER" id="PTHR30349">
    <property type="entry name" value="PHAGE INTEGRASE-RELATED"/>
    <property type="match status" value="1"/>
</dbReference>
<dbReference type="PANTHER" id="PTHR30349:SF41">
    <property type="entry name" value="INTEGRASE_RECOMBINASE PROTEIN MJ0367-RELATED"/>
    <property type="match status" value="1"/>
</dbReference>
<evidence type="ECO:0000313" key="7">
    <source>
        <dbReference type="Proteomes" id="UP000515465"/>
    </source>
</evidence>
<dbReference type="EMBL" id="CP050299">
    <property type="protein sequence ID" value="QND62244.1"/>
    <property type="molecule type" value="Genomic_DNA"/>
</dbReference>
<dbReference type="Proteomes" id="UP000515465">
    <property type="component" value="Plasmid p_1"/>
</dbReference>
<dbReference type="AlphaFoldDB" id="A0A7G6T662"/>
<keyword evidence="2" id="KW-0229">DNA integration</keyword>
<dbReference type="CDD" id="cd00797">
    <property type="entry name" value="INT_RitB_C_like"/>
    <property type="match status" value="1"/>
</dbReference>
<dbReference type="SUPFAM" id="SSF56349">
    <property type="entry name" value="DNA breaking-rejoining enzymes"/>
    <property type="match status" value="1"/>
</dbReference>
<evidence type="ECO:0000256" key="3">
    <source>
        <dbReference type="ARBA" id="ARBA00023125"/>
    </source>
</evidence>
<dbReference type="GO" id="GO:0006310">
    <property type="term" value="P:DNA recombination"/>
    <property type="evidence" value="ECO:0007669"/>
    <property type="project" value="UniProtKB-KW"/>
</dbReference>
<gene>
    <name evidence="6" type="ORF">HB778_40120</name>
</gene>
<dbReference type="RefSeq" id="WP_183465638.1">
    <property type="nucleotide sequence ID" value="NZ_CP050299.1"/>
</dbReference>
<feature type="domain" description="Tyr recombinase" evidence="5">
    <location>
        <begin position="101"/>
        <end position="301"/>
    </location>
</feature>
<dbReference type="InterPro" id="IPR002104">
    <property type="entry name" value="Integrase_catalytic"/>
</dbReference>
<evidence type="ECO:0000256" key="1">
    <source>
        <dbReference type="ARBA" id="ARBA00008857"/>
    </source>
</evidence>
<dbReference type="Gene3D" id="1.10.443.10">
    <property type="entry name" value="Intergrase catalytic core"/>
    <property type="match status" value="1"/>
</dbReference>
<dbReference type="Pfam" id="PF00589">
    <property type="entry name" value="Phage_integrase"/>
    <property type="match status" value="1"/>
</dbReference>
<proteinExistence type="inferred from homology"/>
<keyword evidence="4" id="KW-0233">DNA recombination</keyword>
<geneLocation type="plasmid" evidence="6 7">
    <name>p_1</name>
</geneLocation>
<dbReference type="PROSITE" id="PS51898">
    <property type="entry name" value="TYR_RECOMBINASE"/>
    <property type="match status" value="1"/>
</dbReference>
<evidence type="ECO:0000256" key="2">
    <source>
        <dbReference type="ARBA" id="ARBA00022908"/>
    </source>
</evidence>
<evidence type="ECO:0000313" key="6">
    <source>
        <dbReference type="EMBL" id="QND62244.1"/>
    </source>
</evidence>
<organism evidence="6 7">
    <name type="scientific">Mesorhizobium huakuii</name>
    <dbReference type="NCBI Taxonomy" id="28104"/>
    <lineage>
        <taxon>Bacteria</taxon>
        <taxon>Pseudomonadati</taxon>
        <taxon>Pseudomonadota</taxon>
        <taxon>Alphaproteobacteria</taxon>
        <taxon>Hyphomicrobiales</taxon>
        <taxon>Phyllobacteriaceae</taxon>
        <taxon>Mesorhizobium</taxon>
    </lineage>
</organism>